<dbReference type="Proteomes" id="UP000018093">
    <property type="component" value="Unassembled WGS sequence"/>
</dbReference>
<comment type="caution">
    <text evidence="1">The sequence shown here is derived from an EMBL/GenBank/DDBJ whole genome shotgun (WGS) entry which is preliminary data.</text>
</comment>
<dbReference type="EMBL" id="CBIN010000186">
    <property type="protein sequence ID" value="CDE23044.1"/>
    <property type="molecule type" value="Genomic_DNA"/>
</dbReference>
<evidence type="ECO:0000313" key="2">
    <source>
        <dbReference type="Proteomes" id="UP000018093"/>
    </source>
</evidence>
<evidence type="ECO:0000313" key="1">
    <source>
        <dbReference type="EMBL" id="CDE23044.1"/>
    </source>
</evidence>
<dbReference type="RefSeq" id="WP_022420765.1">
    <property type="nucleotide sequence ID" value="NZ_FR898595.1"/>
</dbReference>
<name>R7G6J1_9FIRM</name>
<dbReference type="AlphaFoldDB" id="R7G6J1"/>
<accession>R7G6J1</accession>
<protein>
    <submittedName>
        <fullName evidence="1">Uncharacterized protein</fullName>
    </submittedName>
</protein>
<sequence length="114" mass="13155">MRAPKKLTLNEHEKAAVEEICKRFNVTSMQAIRMGILFLKRVSENEEFMDLAQVLLKNTKQEEKLRRTEELLSLVCMINLKVKAAIEVLIDNDLIGNSDELSELEHLTSLEENK</sequence>
<gene>
    <name evidence="1" type="ORF">BN631_01514</name>
</gene>
<organism evidence="1 2">
    <name type="scientific">Amedibacillus dolichus CAG:375</name>
    <dbReference type="NCBI Taxonomy" id="1263076"/>
    <lineage>
        <taxon>Bacteria</taxon>
        <taxon>Bacillati</taxon>
        <taxon>Bacillota</taxon>
        <taxon>Erysipelotrichia</taxon>
        <taxon>Erysipelotrichales</taxon>
        <taxon>Erysipelotrichaceae</taxon>
        <taxon>Amedibacillus</taxon>
    </lineage>
</organism>
<proteinExistence type="predicted"/>
<reference evidence="1" key="1">
    <citation type="submission" date="2012-11" db="EMBL/GenBank/DDBJ databases">
        <title>Dependencies among metagenomic species, viruses, plasmids and units of genetic variation.</title>
        <authorList>
            <person name="Nielsen H.B."/>
            <person name="Almeida M."/>
            <person name="Juncker A.S."/>
            <person name="Rasmussen S."/>
            <person name="Li J."/>
            <person name="Sunagawa S."/>
            <person name="Plichta D."/>
            <person name="Gautier L."/>
            <person name="Le Chatelier E."/>
            <person name="Peletier E."/>
            <person name="Bonde I."/>
            <person name="Nielsen T."/>
            <person name="Manichanh C."/>
            <person name="Arumugam M."/>
            <person name="Batto J."/>
            <person name="Santos M.B.Q.D."/>
            <person name="Blom N."/>
            <person name="Borruel N."/>
            <person name="Burgdorf K.S."/>
            <person name="Boumezbeur F."/>
            <person name="Casellas F."/>
            <person name="Dore J."/>
            <person name="Guarner F."/>
            <person name="Hansen T."/>
            <person name="Hildebrand F."/>
            <person name="Kaas R.S."/>
            <person name="Kennedy S."/>
            <person name="Kristiansen K."/>
            <person name="Kultima J.R."/>
            <person name="Leonard P."/>
            <person name="Levenez F."/>
            <person name="Lund O."/>
            <person name="Moumen B."/>
            <person name="Le Paslier D."/>
            <person name="Pons N."/>
            <person name="Pedersen O."/>
            <person name="Prifti E."/>
            <person name="Qin J."/>
            <person name="Raes J."/>
            <person name="Tap J."/>
            <person name="Tims S."/>
            <person name="Ussery D.W."/>
            <person name="Yamada T."/>
            <person name="MetaHit consortium"/>
            <person name="Renault P."/>
            <person name="Sicheritz-Ponten T."/>
            <person name="Bork P."/>
            <person name="Wang J."/>
            <person name="Brunak S."/>
            <person name="Ehrlich S.D."/>
        </authorList>
    </citation>
    <scope>NUCLEOTIDE SEQUENCE [LARGE SCALE GENOMIC DNA]</scope>
</reference>